<dbReference type="Proteomes" id="UP000828390">
    <property type="component" value="Unassembled WGS sequence"/>
</dbReference>
<reference evidence="1" key="1">
    <citation type="journal article" date="2019" name="bioRxiv">
        <title>The Genome of the Zebra Mussel, Dreissena polymorpha: A Resource for Invasive Species Research.</title>
        <authorList>
            <person name="McCartney M.A."/>
            <person name="Auch B."/>
            <person name="Kono T."/>
            <person name="Mallez S."/>
            <person name="Zhang Y."/>
            <person name="Obille A."/>
            <person name="Becker A."/>
            <person name="Abrahante J.E."/>
            <person name="Garbe J."/>
            <person name="Badalamenti J.P."/>
            <person name="Herman A."/>
            <person name="Mangelson H."/>
            <person name="Liachko I."/>
            <person name="Sullivan S."/>
            <person name="Sone E.D."/>
            <person name="Koren S."/>
            <person name="Silverstein K.A.T."/>
            <person name="Beckman K.B."/>
            <person name="Gohl D.M."/>
        </authorList>
    </citation>
    <scope>NUCLEOTIDE SEQUENCE</scope>
    <source>
        <strain evidence="1">Duluth1</strain>
        <tissue evidence="1">Whole animal</tissue>
    </source>
</reference>
<evidence type="ECO:0000313" key="1">
    <source>
        <dbReference type="EMBL" id="KAH3790607.1"/>
    </source>
</evidence>
<reference evidence="1" key="2">
    <citation type="submission" date="2020-11" db="EMBL/GenBank/DDBJ databases">
        <authorList>
            <person name="McCartney M.A."/>
            <person name="Auch B."/>
            <person name="Kono T."/>
            <person name="Mallez S."/>
            <person name="Becker A."/>
            <person name="Gohl D.M."/>
            <person name="Silverstein K.A.T."/>
            <person name="Koren S."/>
            <person name="Bechman K.B."/>
            <person name="Herman A."/>
            <person name="Abrahante J.E."/>
            <person name="Garbe J."/>
        </authorList>
    </citation>
    <scope>NUCLEOTIDE SEQUENCE</scope>
    <source>
        <strain evidence="1">Duluth1</strain>
        <tissue evidence="1">Whole animal</tissue>
    </source>
</reference>
<dbReference type="EMBL" id="JAIWYP010000008">
    <property type="protein sequence ID" value="KAH3790607.1"/>
    <property type="molecule type" value="Genomic_DNA"/>
</dbReference>
<keyword evidence="2" id="KW-1185">Reference proteome</keyword>
<sequence>MQIIQTIFTNPSLRLLISRSKAIERRGSEVQSIQFAPGHSCSRFILQYKDCFHICELNKDTLIVRSVVLTVC</sequence>
<gene>
    <name evidence="1" type="ORF">DPMN_168811</name>
</gene>
<proteinExistence type="predicted"/>
<accession>A0A9D4F790</accession>
<name>A0A9D4F790_DREPO</name>
<comment type="caution">
    <text evidence="1">The sequence shown here is derived from an EMBL/GenBank/DDBJ whole genome shotgun (WGS) entry which is preliminary data.</text>
</comment>
<dbReference type="AlphaFoldDB" id="A0A9D4F790"/>
<protein>
    <submittedName>
        <fullName evidence="1">Uncharacterized protein</fullName>
    </submittedName>
</protein>
<organism evidence="1 2">
    <name type="scientific">Dreissena polymorpha</name>
    <name type="common">Zebra mussel</name>
    <name type="synonym">Mytilus polymorpha</name>
    <dbReference type="NCBI Taxonomy" id="45954"/>
    <lineage>
        <taxon>Eukaryota</taxon>
        <taxon>Metazoa</taxon>
        <taxon>Spiralia</taxon>
        <taxon>Lophotrochozoa</taxon>
        <taxon>Mollusca</taxon>
        <taxon>Bivalvia</taxon>
        <taxon>Autobranchia</taxon>
        <taxon>Heteroconchia</taxon>
        <taxon>Euheterodonta</taxon>
        <taxon>Imparidentia</taxon>
        <taxon>Neoheterodontei</taxon>
        <taxon>Myida</taxon>
        <taxon>Dreissenoidea</taxon>
        <taxon>Dreissenidae</taxon>
        <taxon>Dreissena</taxon>
    </lineage>
</organism>
<evidence type="ECO:0000313" key="2">
    <source>
        <dbReference type="Proteomes" id="UP000828390"/>
    </source>
</evidence>